<sequence>MAGFATRSLRSSWRNFPVLLKQVAACVGTARYSKGADREVRPLKHTEKDSANRGKASHNWRVDDVNFAENVEIAEEKMADLCKESADFQVGNIRAISGMQHLYDHLRLSLHVILKFANPSPPRPFRNQKFVPYTHCANTISDFFLALKKMLVVAHWTASWSQGLTLLLINMPNHSVRQLRITLGAAD</sequence>
<feature type="compositionally biased region" description="Basic and acidic residues" evidence="1">
    <location>
        <begin position="37"/>
        <end position="52"/>
    </location>
</feature>
<organism>
    <name type="scientific">Physcomitrium patens</name>
    <name type="common">Spreading-leaved earth moss</name>
    <name type="synonym">Physcomitrella patens</name>
    <dbReference type="NCBI Taxonomy" id="3218"/>
    <lineage>
        <taxon>Eukaryota</taxon>
        <taxon>Viridiplantae</taxon>
        <taxon>Streptophyta</taxon>
        <taxon>Embryophyta</taxon>
        <taxon>Bryophyta</taxon>
        <taxon>Bryophytina</taxon>
        <taxon>Bryopsida</taxon>
        <taxon>Funariidae</taxon>
        <taxon>Funariales</taxon>
        <taxon>Funariaceae</taxon>
        <taxon>Physcomitrium</taxon>
    </lineage>
</organism>
<reference evidence="2" key="1">
    <citation type="journal article" date="2008" name="Science">
        <title>The Physcomitrella genome reveals evolutionary insights into the conquest of land by plants.</title>
        <authorList>
            <person name="Rensing S."/>
            <person name="Lang D."/>
            <person name="Zimmer A."/>
            <person name="Terry A."/>
            <person name="Salamov A."/>
            <person name="Shapiro H."/>
            <person name="Nishiyama T."/>
            <person name="Perroud P.-F."/>
            <person name="Lindquist E."/>
            <person name="Kamisugi Y."/>
            <person name="Tanahashi T."/>
            <person name="Sakakibara K."/>
            <person name="Fujita T."/>
            <person name="Oishi K."/>
            <person name="Shin-I T."/>
            <person name="Kuroki Y."/>
            <person name="Toyoda A."/>
            <person name="Suzuki Y."/>
            <person name="Hashimoto A."/>
            <person name="Yamaguchi K."/>
            <person name="Sugano A."/>
            <person name="Kohara Y."/>
            <person name="Fujiyama A."/>
            <person name="Anterola A."/>
            <person name="Aoki S."/>
            <person name="Ashton N."/>
            <person name="Barbazuk W.B."/>
            <person name="Barker E."/>
            <person name="Bennetzen J."/>
            <person name="Bezanilla M."/>
            <person name="Blankenship R."/>
            <person name="Cho S.H."/>
            <person name="Dutcher S."/>
            <person name="Estelle M."/>
            <person name="Fawcett J.A."/>
            <person name="Gundlach H."/>
            <person name="Hanada K."/>
            <person name="Heyl A."/>
            <person name="Hicks K.A."/>
            <person name="Hugh J."/>
            <person name="Lohr M."/>
            <person name="Mayer K."/>
            <person name="Melkozernov A."/>
            <person name="Murata T."/>
            <person name="Nelson D."/>
            <person name="Pils B."/>
            <person name="Prigge M."/>
            <person name="Reiss B."/>
            <person name="Renner T."/>
            <person name="Rombauts S."/>
            <person name="Rushton P."/>
            <person name="Sanderfoot A."/>
            <person name="Schween G."/>
            <person name="Shiu S.-H."/>
            <person name="Stueber K."/>
            <person name="Theodoulou F.L."/>
            <person name="Tu H."/>
            <person name="Van de Peer Y."/>
            <person name="Verrier P.J."/>
            <person name="Waters E."/>
            <person name="Wood A."/>
            <person name="Yang L."/>
            <person name="Cove D."/>
            <person name="Cuming A."/>
            <person name="Hasebe M."/>
            <person name="Lucas S."/>
            <person name="Mishler D.B."/>
            <person name="Reski R."/>
            <person name="Grigoriev I."/>
            <person name="Quatrano R.S."/>
            <person name="Boore J.L."/>
        </authorList>
    </citation>
    <scope>NUCLEOTIDE SEQUENCE [LARGE SCALE GENOMIC DNA]</scope>
</reference>
<dbReference type="AlphaFoldDB" id="A9U3Y6"/>
<proteinExistence type="predicted"/>
<evidence type="ECO:0000256" key="1">
    <source>
        <dbReference type="SAM" id="MobiDB-lite"/>
    </source>
</evidence>
<dbReference type="EMBL" id="DS545363">
    <property type="protein sequence ID" value="EDQ49621.1"/>
    <property type="molecule type" value="Genomic_DNA"/>
</dbReference>
<accession>A9U3Y6</accession>
<protein>
    <submittedName>
        <fullName evidence="2">Predicted protein</fullName>
    </submittedName>
</protein>
<gene>
    <name evidence="2" type="ORF">PHYPADRAFT_101627</name>
</gene>
<name>A9U3Y6_PHYPA</name>
<dbReference type="HOGENOM" id="CLU_1449948_0_0_1"/>
<feature type="region of interest" description="Disordered" evidence="1">
    <location>
        <begin position="37"/>
        <end position="56"/>
    </location>
</feature>
<evidence type="ECO:0000313" key="2">
    <source>
        <dbReference type="EMBL" id="EDQ49621.1"/>
    </source>
</evidence>